<dbReference type="Proteomes" id="UP000237003">
    <property type="component" value="Unassembled WGS sequence"/>
</dbReference>
<accession>A0A2S4RWA3</accession>
<organism evidence="1 2">
    <name type="scientific">Citrobacter amalonaticus</name>
    <dbReference type="NCBI Taxonomy" id="35703"/>
    <lineage>
        <taxon>Bacteria</taxon>
        <taxon>Pseudomonadati</taxon>
        <taxon>Pseudomonadota</taxon>
        <taxon>Gammaproteobacteria</taxon>
        <taxon>Enterobacterales</taxon>
        <taxon>Enterobacteriaceae</taxon>
        <taxon>Citrobacter</taxon>
    </lineage>
</organism>
<dbReference type="OrthoDB" id="6625718at2"/>
<evidence type="ECO:0000313" key="2">
    <source>
        <dbReference type="Proteomes" id="UP000237003"/>
    </source>
</evidence>
<gene>
    <name evidence="1" type="ORF">C3430_15815</name>
</gene>
<dbReference type="EMBL" id="PQLX01000005">
    <property type="protein sequence ID" value="POU64638.1"/>
    <property type="molecule type" value="Genomic_DNA"/>
</dbReference>
<dbReference type="AlphaFoldDB" id="A0A2S4RWA3"/>
<sequence length="97" mass="11473">MICLSWTAAGDDISFNKNRFLQFHKHNLYHWSQRDMLSFSCSVLVRLLISRQYTSILTAGITARRRGIPERYLCVVYPLSDRLCERIPGRQHERVFL</sequence>
<comment type="caution">
    <text evidence="1">The sequence shown here is derived from an EMBL/GenBank/DDBJ whole genome shotgun (WGS) entry which is preliminary data.</text>
</comment>
<evidence type="ECO:0000313" key="1">
    <source>
        <dbReference type="EMBL" id="POU64638.1"/>
    </source>
</evidence>
<proteinExistence type="predicted"/>
<name>A0A2S4RWA3_CITAM</name>
<protein>
    <submittedName>
        <fullName evidence="1">Uncharacterized protein</fullName>
    </submittedName>
</protein>
<reference evidence="1 2" key="1">
    <citation type="submission" date="2018-01" db="EMBL/GenBank/DDBJ databases">
        <title>Complete genome sequences of 14 Citrobacter spp. isolated from plant in Canada.</title>
        <authorList>
            <person name="Bhandare S.G."/>
            <person name="Colavecchio A."/>
            <person name="Jeukens J."/>
            <person name="Emond-Rheault J.-G."/>
            <person name="Freschi L."/>
            <person name="Hamel J."/>
            <person name="Kukavica-Ibrulj I."/>
            <person name="Levesque R."/>
            <person name="Goodridge L."/>
        </authorList>
    </citation>
    <scope>NUCLEOTIDE SEQUENCE [LARGE SCALE GENOMIC DNA]</scope>
    <source>
        <strain evidence="1 2">S1285</strain>
    </source>
</reference>